<name>B1BWG1_CLOPF</name>
<reference evidence="2 3" key="1">
    <citation type="submission" date="2007-07" db="EMBL/GenBank/DDBJ databases">
        <title>Annotation of Clostridium perfringens E str. JGS1987.</title>
        <authorList>
            <person name="Paulsen I."/>
            <person name="Sebastian Y."/>
        </authorList>
    </citation>
    <scope>NUCLEOTIDE SEQUENCE [LARGE SCALE GENOMIC DNA]</scope>
    <source>
        <strain evidence="3">E str. JGS1987</strain>
    </source>
</reference>
<feature type="transmembrane region" description="Helical" evidence="1">
    <location>
        <begin position="6"/>
        <end position="25"/>
    </location>
</feature>
<evidence type="ECO:0000313" key="2">
    <source>
        <dbReference type="EMBL" id="EDT13991.1"/>
    </source>
</evidence>
<dbReference type="EMBL" id="ABDW01000031">
    <property type="protein sequence ID" value="EDT13991.1"/>
    <property type="molecule type" value="Genomic_DNA"/>
</dbReference>
<protein>
    <submittedName>
        <fullName evidence="2">Uncharacterized protein</fullName>
    </submittedName>
</protein>
<sequence length="98" mass="11138">MNVDLIALVGFISTIVGIILGILGYKKKSETDIREDTQKETILSTKLDYISKNVDDIKLDLKSKVERDAKIAERIVKIEESLKVAHHRIEDLEKKEGM</sequence>
<gene>
    <name evidence="2" type="ORF">AC3_1780</name>
</gene>
<proteinExistence type="predicted"/>
<comment type="caution">
    <text evidence="2">The sequence shown here is derived from an EMBL/GenBank/DDBJ whole genome shotgun (WGS) entry which is preliminary data.</text>
</comment>
<organism evidence="2 3">
    <name type="scientific">Clostridium perfringens E str. JGS1987</name>
    <dbReference type="NCBI Taxonomy" id="451755"/>
    <lineage>
        <taxon>Bacteria</taxon>
        <taxon>Bacillati</taxon>
        <taxon>Bacillota</taxon>
        <taxon>Clostridia</taxon>
        <taxon>Eubacteriales</taxon>
        <taxon>Clostridiaceae</taxon>
        <taxon>Clostridium</taxon>
    </lineage>
</organism>
<dbReference type="RefSeq" id="WP_003465471.1">
    <property type="nucleotide sequence ID" value="NZ_ABDW01000031.1"/>
</dbReference>
<keyword evidence="1" id="KW-0812">Transmembrane</keyword>
<keyword evidence="1" id="KW-0472">Membrane</keyword>
<keyword evidence="1" id="KW-1133">Transmembrane helix</keyword>
<evidence type="ECO:0000313" key="3">
    <source>
        <dbReference type="Proteomes" id="UP000005337"/>
    </source>
</evidence>
<dbReference type="AlphaFoldDB" id="B1BWG1"/>
<dbReference type="Proteomes" id="UP000005337">
    <property type="component" value="Unassembled WGS sequence"/>
</dbReference>
<evidence type="ECO:0000256" key="1">
    <source>
        <dbReference type="SAM" id="Phobius"/>
    </source>
</evidence>
<accession>B1BWG1</accession>